<dbReference type="AlphaFoldDB" id="A0A3E1NEY7"/>
<accession>A0A3E1NEY7</accession>
<evidence type="ECO:0008006" key="3">
    <source>
        <dbReference type="Google" id="ProtNLM"/>
    </source>
</evidence>
<evidence type="ECO:0000313" key="1">
    <source>
        <dbReference type="EMBL" id="RFM26364.1"/>
    </source>
</evidence>
<protein>
    <recommendedName>
        <fullName evidence="3">TolB N-terminal domain-containing protein</fullName>
    </recommendedName>
</protein>
<dbReference type="OrthoDB" id="674273at2"/>
<reference evidence="1 2" key="1">
    <citation type="submission" date="2018-08" db="EMBL/GenBank/DDBJ databases">
        <title>Chitinophagaceae sp. K23C18032701, a novel bacterium isolated from forest soil.</title>
        <authorList>
            <person name="Wang C."/>
        </authorList>
    </citation>
    <scope>NUCLEOTIDE SEQUENCE [LARGE SCALE GENOMIC DNA]</scope>
    <source>
        <strain evidence="1 2">K23C18032701</strain>
    </source>
</reference>
<dbReference type="Proteomes" id="UP000261284">
    <property type="component" value="Unassembled WGS sequence"/>
</dbReference>
<keyword evidence="2" id="KW-1185">Reference proteome</keyword>
<dbReference type="Gene3D" id="3.40.50.10070">
    <property type="entry name" value="TolB, N-terminal domain"/>
    <property type="match status" value="1"/>
</dbReference>
<sequence>MRNLYPSASFSDQQIFTQLHKVLLFHEFTASKVLSAFLHFIVEEKIAGRGNDLKEYTIAVKGLGRTSSFNPQHEAVIRIYALRLRKTLQAYYNSDGKHDNIRISVPKGSYIPHFEPNMPPHIAASPIQPMIHATNTPIAVFPFLDISPNNAHRYLIDDLCEQISTDLSCSSRFAVISYFSARKCAQQTADLRDAGLQLGANMIITGSVRFKLDYYYLNVQLVSAGNGIQLWAQRFEQHRNENSVNTMAGMVTRELSRFIYTGYSVIN</sequence>
<proteinExistence type="predicted"/>
<gene>
    <name evidence="1" type="ORF">DXN05_20875</name>
</gene>
<evidence type="ECO:0000313" key="2">
    <source>
        <dbReference type="Proteomes" id="UP000261284"/>
    </source>
</evidence>
<dbReference type="EMBL" id="QTJU01000010">
    <property type="protein sequence ID" value="RFM26364.1"/>
    <property type="molecule type" value="Genomic_DNA"/>
</dbReference>
<comment type="caution">
    <text evidence="1">The sequence shown here is derived from an EMBL/GenBank/DDBJ whole genome shotgun (WGS) entry which is preliminary data.</text>
</comment>
<organism evidence="1 2">
    <name type="scientific">Deminuibacter soli</name>
    <dbReference type="NCBI Taxonomy" id="2291815"/>
    <lineage>
        <taxon>Bacteria</taxon>
        <taxon>Pseudomonadati</taxon>
        <taxon>Bacteroidota</taxon>
        <taxon>Chitinophagia</taxon>
        <taxon>Chitinophagales</taxon>
        <taxon>Chitinophagaceae</taxon>
        <taxon>Deminuibacter</taxon>
    </lineage>
</organism>
<name>A0A3E1NEY7_9BACT</name>
<dbReference type="RefSeq" id="WP_116849236.1">
    <property type="nucleotide sequence ID" value="NZ_QTJU01000010.1"/>
</dbReference>
<dbReference type="SUPFAM" id="SSF52964">
    <property type="entry name" value="TolB, N-terminal domain"/>
    <property type="match status" value="1"/>
</dbReference>